<organism evidence="1 2">
    <name type="scientific">Chitinophaga japonensis</name>
    <name type="common">Flexibacter japonensis</name>
    <dbReference type="NCBI Taxonomy" id="104662"/>
    <lineage>
        <taxon>Bacteria</taxon>
        <taxon>Pseudomonadati</taxon>
        <taxon>Bacteroidota</taxon>
        <taxon>Chitinophagia</taxon>
        <taxon>Chitinophagales</taxon>
        <taxon>Chitinophagaceae</taxon>
        <taxon>Chitinophaga</taxon>
    </lineage>
</organism>
<comment type="caution">
    <text evidence="1">The sequence shown here is derived from an EMBL/GenBank/DDBJ whole genome shotgun (WGS) entry which is preliminary data.</text>
</comment>
<dbReference type="OrthoDB" id="9772295at2"/>
<keyword evidence="2" id="KW-1185">Reference proteome</keyword>
<dbReference type="Proteomes" id="UP000316778">
    <property type="component" value="Unassembled WGS sequence"/>
</dbReference>
<reference evidence="1 2" key="1">
    <citation type="journal article" date="2013" name="Stand. Genomic Sci.">
        <title>Genomic Encyclopedia of Type Strains, Phase I: The one thousand microbial genomes (KMG-I) project.</title>
        <authorList>
            <person name="Kyrpides N.C."/>
            <person name="Woyke T."/>
            <person name="Eisen J.A."/>
            <person name="Garrity G."/>
            <person name="Lilburn T.G."/>
            <person name="Beck B.J."/>
            <person name="Whitman W.B."/>
            <person name="Hugenholtz P."/>
            <person name="Klenk H.P."/>
        </authorList>
    </citation>
    <scope>NUCLEOTIDE SEQUENCE [LARGE SCALE GENOMIC DNA]</scope>
    <source>
        <strain evidence="1 2">DSM 13484</strain>
    </source>
</reference>
<dbReference type="AlphaFoldDB" id="A0A562TBC4"/>
<dbReference type="InterPro" id="IPR014917">
    <property type="entry name" value="DUF1800"/>
</dbReference>
<name>A0A562TBC4_CHIJA</name>
<dbReference type="EMBL" id="VLLG01000002">
    <property type="protein sequence ID" value="TWI90891.1"/>
    <property type="molecule type" value="Genomic_DNA"/>
</dbReference>
<gene>
    <name evidence="1" type="ORF">LX66_0251</name>
</gene>
<dbReference type="RefSeq" id="WP_145710072.1">
    <property type="nucleotide sequence ID" value="NZ_BAAAFY010000001.1"/>
</dbReference>
<evidence type="ECO:0000313" key="2">
    <source>
        <dbReference type="Proteomes" id="UP000316778"/>
    </source>
</evidence>
<sequence length="548" mass="62327">MDRRQFLTLSPARRKTVKASFGRTTTGISPYTGTFDTPQAVHLLKRALFGASPADLAWAKGMTMDQAVDALLTPQATAPQPPVNNYGNDATGIAPGATWVNSASYTDDDELDQNRRNSYKAWWLGVMLNQPRSIHEKMVLFWHNHFVTETQTVTDLRYVYKYNATLRQYALGNFKTMTEAITLDPAMLIYLNGYLNGKEAPDENYARELHELFTVGKGPDSHYTEEDVRATARVLTGYRVDSNTITSYFDSTQHDFTNKKLSAFYGEQQVTGRTGPNGRQELNDLLDIIFSQPEAARFIVRKIYRYFIYYKIDDAVEQNVIAPLADIFRNNNYEILPVLSTLFRSEHFYDPLNMSCLIKSPIDFCVGLCREFSVQFPPASDYSMAYDAWHYVQDTAARMLQNIGDPPLVAGWDAYYQEPQFHELWINTDTFPKRNMFSDMLVSGQGAMGLSIDVLAFADQLSDPSDPVALVKDSLDLLYRVDVSDNLRDFLKNNILLSGQNPNSDYYWTNAWLAYKGSPGDANLRGVVESRLRALYKYIMNLSEYQLS</sequence>
<accession>A0A562TBC4</accession>
<evidence type="ECO:0000313" key="1">
    <source>
        <dbReference type="EMBL" id="TWI90891.1"/>
    </source>
</evidence>
<protein>
    <submittedName>
        <fullName evidence="1">Uncharacterized protein (DUF1800 family)</fullName>
    </submittedName>
</protein>
<dbReference type="Pfam" id="PF08811">
    <property type="entry name" value="DUF1800"/>
    <property type="match status" value="1"/>
</dbReference>
<proteinExistence type="predicted"/>